<keyword evidence="5" id="KW-1185">Reference proteome</keyword>
<feature type="repeat" description="TPR" evidence="3">
    <location>
        <begin position="240"/>
        <end position="273"/>
    </location>
</feature>
<dbReference type="SUPFAM" id="SSF48452">
    <property type="entry name" value="TPR-like"/>
    <property type="match status" value="3"/>
</dbReference>
<dbReference type="InterPro" id="IPR019734">
    <property type="entry name" value="TPR_rpt"/>
</dbReference>
<organism evidence="4 5">
    <name type="scientific">Pelagicoccus enzymogenes</name>
    <dbReference type="NCBI Taxonomy" id="2773457"/>
    <lineage>
        <taxon>Bacteria</taxon>
        <taxon>Pseudomonadati</taxon>
        <taxon>Verrucomicrobiota</taxon>
        <taxon>Opitutia</taxon>
        <taxon>Puniceicoccales</taxon>
        <taxon>Pelagicoccaceae</taxon>
        <taxon>Pelagicoccus</taxon>
    </lineage>
</organism>
<keyword evidence="2 3" id="KW-0802">TPR repeat</keyword>
<proteinExistence type="predicted"/>
<dbReference type="PROSITE" id="PS50005">
    <property type="entry name" value="TPR"/>
    <property type="match status" value="2"/>
</dbReference>
<reference evidence="4" key="1">
    <citation type="submission" date="2020-09" db="EMBL/GenBank/DDBJ databases">
        <title>Pelagicoccus enzymogenes sp. nov. with an EPS production, isolated from marine sediment.</title>
        <authorList>
            <person name="Feng X."/>
        </authorList>
    </citation>
    <scope>NUCLEOTIDE SEQUENCE</scope>
    <source>
        <strain evidence="4">NFK12</strain>
    </source>
</reference>
<name>A0A927F6D6_9BACT</name>
<dbReference type="Pfam" id="PF13371">
    <property type="entry name" value="TPR_9"/>
    <property type="match status" value="1"/>
</dbReference>
<keyword evidence="1" id="KW-0677">Repeat</keyword>
<evidence type="ECO:0000313" key="4">
    <source>
        <dbReference type="EMBL" id="MBD5778071.1"/>
    </source>
</evidence>
<gene>
    <name evidence="4" type="ORF">IEN85_00995</name>
</gene>
<evidence type="ECO:0000313" key="5">
    <source>
        <dbReference type="Proteomes" id="UP000622317"/>
    </source>
</evidence>
<dbReference type="PANTHER" id="PTHR45586">
    <property type="entry name" value="TPR REPEAT-CONTAINING PROTEIN PA4667"/>
    <property type="match status" value="1"/>
</dbReference>
<evidence type="ECO:0000256" key="2">
    <source>
        <dbReference type="ARBA" id="ARBA00022803"/>
    </source>
</evidence>
<dbReference type="Pfam" id="PF14559">
    <property type="entry name" value="TPR_19"/>
    <property type="match status" value="1"/>
</dbReference>
<feature type="repeat" description="TPR" evidence="3">
    <location>
        <begin position="375"/>
        <end position="408"/>
    </location>
</feature>
<dbReference type="InterPro" id="IPR011990">
    <property type="entry name" value="TPR-like_helical_dom_sf"/>
</dbReference>
<dbReference type="Proteomes" id="UP000622317">
    <property type="component" value="Unassembled WGS sequence"/>
</dbReference>
<dbReference type="PANTHER" id="PTHR45586:SF1">
    <property type="entry name" value="LIPOPOLYSACCHARIDE ASSEMBLY PROTEIN B"/>
    <property type="match status" value="1"/>
</dbReference>
<accession>A0A927F6D6</accession>
<evidence type="ECO:0000256" key="1">
    <source>
        <dbReference type="ARBA" id="ARBA00022737"/>
    </source>
</evidence>
<dbReference type="RefSeq" id="WP_191615197.1">
    <property type="nucleotide sequence ID" value="NZ_JACYFG010000002.1"/>
</dbReference>
<protein>
    <submittedName>
        <fullName evidence="4">Tetratricopeptide repeat protein</fullName>
    </submittedName>
</protein>
<dbReference type="SMART" id="SM00028">
    <property type="entry name" value="TPR"/>
    <property type="match status" value="9"/>
</dbReference>
<dbReference type="InterPro" id="IPR051012">
    <property type="entry name" value="CellSynth/LPSAsmb/PSIAsmb"/>
</dbReference>
<evidence type="ECO:0000256" key="3">
    <source>
        <dbReference type="PROSITE-ProRule" id="PRU00339"/>
    </source>
</evidence>
<dbReference type="EMBL" id="JACYFG010000002">
    <property type="protein sequence ID" value="MBD5778071.1"/>
    <property type="molecule type" value="Genomic_DNA"/>
</dbReference>
<comment type="caution">
    <text evidence="4">The sequence shown here is derived from an EMBL/GenBank/DDBJ whole genome shotgun (WGS) entry which is preliminary data.</text>
</comment>
<dbReference type="AlphaFoldDB" id="A0A927F6D6"/>
<sequence length="532" mass="59407">MDHRIDRIESRLLLPWNDHGQSIVELAGLYHINGFNVEALACYKIALSESDVAADILLYRRADLASQMGDFAMARTSLFDCLEKTPDYLPARLKLAELEYKSGDADHALQRYRSILDSHKTQPQALLAIARDQLRENDVQESIVTLKKLVLANPGFSDGFSLLSQALERVGQGQLAAEIRESAPRQKPSPLEDPWLDSLMSDCYDSQRLGFAFENHLKAGELDRALELVDRMEAIRPNDPHAYQQRGYAFYQVGRYADAAEAYEQALENGGDPSTVRYFLADSLAKAGLGKRAESVVLEEINRTGGDADILVLMASLAGERGSAEQKKWLEKALAMDPYHVEGNREISRLYWSLGKRNESVEALQKLRQLLTQDIASRVMIGRYALELDRPEDAIDPLQEAVEIDPKNQDASALLALACLRTGNEEARAGAFDSAISFYDRAIDVSADGEEAYLNKVQLCLKLERFDLAEATVADLIERRPDDPVLYVSLGDVRMASGDLEGAIASWKEAMVRSEGNRELRRVIEQRLKEDG</sequence>
<dbReference type="Gene3D" id="1.25.40.10">
    <property type="entry name" value="Tetratricopeptide repeat domain"/>
    <property type="match status" value="3"/>
</dbReference>